<reference evidence="1" key="1">
    <citation type="submission" date="2022-11" db="EMBL/GenBank/DDBJ databases">
        <title>Genomic repertoires linked with pathogenic potency of arthritogenic Prevotella copri isolated from the gut of rheumatoid arthritis patients.</title>
        <authorList>
            <person name="Nii T."/>
            <person name="Maeda Y."/>
            <person name="Motooka D."/>
            <person name="Naito M."/>
            <person name="Matsumoto Y."/>
            <person name="Ogawa T."/>
            <person name="Oguro-Igashira E."/>
            <person name="Kishikawa T."/>
            <person name="Yamashita M."/>
            <person name="Koizumi S."/>
            <person name="Kurakawa T."/>
            <person name="Okumura R."/>
            <person name="Kayama H."/>
            <person name="Murakami M."/>
            <person name="Sakaguchi T."/>
            <person name="Das B."/>
            <person name="Nakamura S."/>
            <person name="Okada Y."/>
            <person name="Kumanogoh A."/>
            <person name="Takeda K."/>
        </authorList>
    </citation>
    <scope>NUCLEOTIDE SEQUENCE</scope>
    <source>
        <strain evidence="1">N016-13</strain>
    </source>
</reference>
<dbReference type="InterPro" id="IPR029470">
    <property type="entry name" value="PDDEXK_4"/>
</dbReference>
<proteinExistence type="predicted"/>
<dbReference type="Proteomes" id="UP001209074">
    <property type="component" value="Unassembled WGS sequence"/>
</dbReference>
<dbReference type="Pfam" id="PF14281">
    <property type="entry name" value="PDDEXK_4"/>
    <property type="match status" value="1"/>
</dbReference>
<evidence type="ECO:0000313" key="2">
    <source>
        <dbReference type="Proteomes" id="UP001209074"/>
    </source>
</evidence>
<dbReference type="RefSeq" id="WP_264959315.1">
    <property type="nucleotide sequence ID" value="NZ_JAPDUQ010000001.1"/>
</dbReference>
<sequence>MATENLTEQDIKDLIIKFNLDESINDLKRYYSTPTTWEIINQSRKETRHTQFLAWFFGNKDFNADPNAGPIKKLIVLLLKWANMQENAAFDEELENSIYSQSLSILSYNVIAEYPIFIERTSKGKPAYEEGDIDIVVRCVARVYNMVRNINIAIENKIGAPETTKCFDKDGIRQSKPNKKNTETILYQTEAYYQYITEKYKDDINLFVFLKPTDCNLEDIERAECKCDKYIQINYQEILDNILQPVSDQKDISVENMYRLKDYIKTLSKPAETDDDTNNKNIIIMAITQKERELLTTFFKNNEDLIRAAINALGDEELSKSMANVERKSRSKNTYSINGKGCYSMYEVLEKFVEFRLADTSVSVQDIDKEIAKFISSKRVNVSDTQGYLVFQEGKKSHGTFTFNGREIRYTKQWSDGGSNPTFTRFREGVSGKYTKDFQIDVIGIA</sequence>
<gene>
    <name evidence="1" type="ORF">ONT05_00545</name>
</gene>
<dbReference type="AlphaFoldDB" id="A0AAW5TSV0"/>
<protein>
    <submittedName>
        <fullName evidence="1">PD-(D/E)XK nuclease family protein</fullName>
    </submittedName>
</protein>
<evidence type="ECO:0000313" key="1">
    <source>
        <dbReference type="EMBL" id="MCW4092059.1"/>
    </source>
</evidence>
<organism evidence="1 2">
    <name type="scientific">Segatella copri</name>
    <dbReference type="NCBI Taxonomy" id="165179"/>
    <lineage>
        <taxon>Bacteria</taxon>
        <taxon>Pseudomonadati</taxon>
        <taxon>Bacteroidota</taxon>
        <taxon>Bacteroidia</taxon>
        <taxon>Bacteroidales</taxon>
        <taxon>Prevotellaceae</taxon>
        <taxon>Segatella</taxon>
    </lineage>
</organism>
<name>A0AAW5TSV0_9BACT</name>
<accession>A0AAW5TSV0</accession>
<dbReference type="EMBL" id="JAPDUS010000001">
    <property type="protein sequence ID" value="MCW4092059.1"/>
    <property type="molecule type" value="Genomic_DNA"/>
</dbReference>
<comment type="caution">
    <text evidence="1">The sequence shown here is derived from an EMBL/GenBank/DDBJ whole genome shotgun (WGS) entry which is preliminary data.</text>
</comment>